<dbReference type="AlphaFoldDB" id="A0A0F9BRE2"/>
<feature type="domain" description="RACo C-terminal" evidence="1">
    <location>
        <begin position="242"/>
        <end position="420"/>
    </location>
</feature>
<protein>
    <recommendedName>
        <fullName evidence="5">RACo C-terminal domain-containing protein</fullName>
    </recommendedName>
</protein>
<dbReference type="Gene3D" id="3.10.20.880">
    <property type="match status" value="1"/>
</dbReference>
<dbReference type="Pfam" id="PF17650">
    <property type="entry name" value="RACo_linker"/>
    <property type="match status" value="1"/>
</dbReference>
<comment type="caution">
    <text evidence="4">The sequence shown here is derived from an EMBL/GenBank/DDBJ whole genome shotgun (WGS) entry which is preliminary data.</text>
</comment>
<gene>
    <name evidence="4" type="ORF">LCGC14_2758310</name>
</gene>
<feature type="domain" description="RACo-like middle region" evidence="3">
    <location>
        <begin position="80"/>
        <end position="239"/>
    </location>
</feature>
<dbReference type="PANTHER" id="PTHR42895">
    <property type="entry name" value="IRON-SULFUR CLUSTER-BINDING PROTEIN-RELATED"/>
    <property type="match status" value="1"/>
</dbReference>
<dbReference type="InterPro" id="IPR041414">
    <property type="entry name" value="Raco-like_middle"/>
</dbReference>
<evidence type="ECO:0008006" key="5">
    <source>
        <dbReference type="Google" id="ProtNLM"/>
    </source>
</evidence>
<dbReference type="PANTHER" id="PTHR42895:SF1">
    <property type="entry name" value="IRON-SULFUR CLUSTER PROTEIN"/>
    <property type="match status" value="1"/>
</dbReference>
<feature type="domain" description="RACo linker region" evidence="2">
    <location>
        <begin position="1"/>
        <end position="76"/>
    </location>
</feature>
<dbReference type="EMBL" id="LAZR01050633">
    <property type="protein sequence ID" value="KKK86931.1"/>
    <property type="molecule type" value="Genomic_DNA"/>
</dbReference>
<dbReference type="InterPro" id="IPR027980">
    <property type="entry name" value="RACo_C"/>
</dbReference>
<dbReference type="InterPro" id="IPR042259">
    <property type="entry name" value="Raco-like_middle_sf"/>
</dbReference>
<evidence type="ECO:0000313" key="4">
    <source>
        <dbReference type="EMBL" id="KKK86931.1"/>
    </source>
</evidence>
<sequence>IYLELEKPSLGNNNADQQRACDAVRKKLKYRSTQMGLKIIKSLPKILREYDYRITATVGLRRDIAEIMNIEGGNTKDKNYMIVVDMGTTTIVAHLVDANSMRTIDAKACFNSQGIYGREVTGRMIAAERKGTAELQQLLIDDINRLIGGLAKDNKVNLKYITAIVCAGNTAMGHFLLGLPTQNIRRSPYIPTSVAPPPLRAAEVGIEINPRGLLYSLPGISGWVGSDITAGILATGINEKEEISMLVDIGTNGEIVVGNKEWLVSCSASAGPALEGANVECGMRAEKGAIERVYVENGKIKYKTIGDLPPRGICGSGIIDLVSVLLNEKLIDRSGNFIAPKDSNSDLIQYFDGIKGFIIADSQESQTRKPVFITETDIESVITAKAAIFAAMNILIGRLELDFLDINHFYIAGAFGNYIN</sequence>
<name>A0A0F9BRE2_9ZZZZ</name>
<dbReference type="Pfam" id="PF17651">
    <property type="entry name" value="Raco_middle"/>
    <property type="match status" value="1"/>
</dbReference>
<feature type="non-terminal residue" evidence="4">
    <location>
        <position position="420"/>
    </location>
</feature>
<dbReference type="InterPro" id="IPR040506">
    <property type="entry name" value="RACo_linker"/>
</dbReference>
<dbReference type="InterPro" id="IPR052911">
    <property type="entry name" value="Corrinoid_activation_enz"/>
</dbReference>
<evidence type="ECO:0000259" key="2">
    <source>
        <dbReference type="Pfam" id="PF17650"/>
    </source>
</evidence>
<accession>A0A0F9BRE2</accession>
<dbReference type="Pfam" id="PF14574">
    <property type="entry name" value="RACo_C_ter"/>
    <property type="match status" value="1"/>
</dbReference>
<evidence type="ECO:0000259" key="3">
    <source>
        <dbReference type="Pfam" id="PF17651"/>
    </source>
</evidence>
<organism evidence="4">
    <name type="scientific">marine sediment metagenome</name>
    <dbReference type="NCBI Taxonomy" id="412755"/>
    <lineage>
        <taxon>unclassified sequences</taxon>
        <taxon>metagenomes</taxon>
        <taxon>ecological metagenomes</taxon>
    </lineage>
</organism>
<dbReference type="Gene3D" id="3.30.420.480">
    <property type="entry name" value="Domain of unknown function (DUF4445)"/>
    <property type="match status" value="1"/>
</dbReference>
<reference evidence="4" key="1">
    <citation type="journal article" date="2015" name="Nature">
        <title>Complex archaea that bridge the gap between prokaryotes and eukaryotes.</title>
        <authorList>
            <person name="Spang A."/>
            <person name="Saw J.H."/>
            <person name="Jorgensen S.L."/>
            <person name="Zaremba-Niedzwiedzka K."/>
            <person name="Martijn J."/>
            <person name="Lind A.E."/>
            <person name="van Eijk R."/>
            <person name="Schleper C."/>
            <person name="Guy L."/>
            <person name="Ettema T.J."/>
        </authorList>
    </citation>
    <scope>NUCLEOTIDE SEQUENCE</scope>
</reference>
<evidence type="ECO:0000259" key="1">
    <source>
        <dbReference type="Pfam" id="PF14574"/>
    </source>
</evidence>
<proteinExistence type="predicted"/>
<feature type="non-terminal residue" evidence="4">
    <location>
        <position position="1"/>
    </location>
</feature>